<dbReference type="Pfam" id="PF01553">
    <property type="entry name" value="Acyltransferase"/>
    <property type="match status" value="1"/>
</dbReference>
<keyword evidence="4" id="KW-1185">Reference proteome</keyword>
<dbReference type="InterPro" id="IPR002123">
    <property type="entry name" value="Plipid/glycerol_acylTrfase"/>
</dbReference>
<protein>
    <submittedName>
        <fullName evidence="3">Transmembrane protein 68-like</fullName>
    </submittedName>
</protein>
<name>A0A1V9XPA5_9ACAR</name>
<dbReference type="OrthoDB" id="44277at2759"/>
<dbReference type="Proteomes" id="UP000192247">
    <property type="component" value="Unassembled WGS sequence"/>
</dbReference>
<evidence type="ECO:0000313" key="4">
    <source>
        <dbReference type="Proteomes" id="UP000192247"/>
    </source>
</evidence>
<evidence type="ECO:0000256" key="1">
    <source>
        <dbReference type="SAM" id="Phobius"/>
    </source>
</evidence>
<accession>A0A1V9XPA5</accession>
<proteinExistence type="predicted"/>
<gene>
    <name evidence="3" type="ORF">BIW11_08560</name>
</gene>
<dbReference type="InParanoid" id="A0A1V9XPA5"/>
<keyword evidence="1 3" id="KW-0812">Transmembrane</keyword>
<dbReference type="GO" id="GO:0016746">
    <property type="term" value="F:acyltransferase activity"/>
    <property type="evidence" value="ECO:0007669"/>
    <property type="project" value="InterPro"/>
</dbReference>
<keyword evidence="1" id="KW-1133">Transmembrane helix</keyword>
<evidence type="ECO:0000313" key="3">
    <source>
        <dbReference type="EMBL" id="OQR75222.1"/>
    </source>
</evidence>
<dbReference type="GO" id="GO:0016020">
    <property type="term" value="C:membrane"/>
    <property type="evidence" value="ECO:0007669"/>
    <property type="project" value="TreeGrafter"/>
</dbReference>
<dbReference type="PANTHER" id="PTHR22753">
    <property type="entry name" value="TRANSMEMBRANE PROTEIN 68"/>
    <property type="match status" value="1"/>
</dbReference>
<dbReference type="STRING" id="418985.A0A1V9XPA5"/>
<feature type="transmembrane region" description="Helical" evidence="1">
    <location>
        <begin position="32"/>
        <end position="64"/>
    </location>
</feature>
<feature type="domain" description="Phospholipid/glycerol acyltransferase" evidence="2">
    <location>
        <begin position="101"/>
        <end position="225"/>
    </location>
</feature>
<dbReference type="AlphaFoldDB" id="A0A1V9XPA5"/>
<keyword evidence="1" id="KW-0472">Membrane</keyword>
<evidence type="ECO:0000259" key="2">
    <source>
        <dbReference type="Pfam" id="PF01553"/>
    </source>
</evidence>
<reference evidence="3 4" key="1">
    <citation type="journal article" date="2017" name="Gigascience">
        <title>Draft genome of the honey bee ectoparasitic mite, Tropilaelaps mercedesae, is shaped by the parasitic life history.</title>
        <authorList>
            <person name="Dong X."/>
            <person name="Armstrong S.D."/>
            <person name="Xia D."/>
            <person name="Makepeace B.L."/>
            <person name="Darby A.C."/>
            <person name="Kadowaki T."/>
        </authorList>
    </citation>
    <scope>NUCLEOTIDE SEQUENCE [LARGE SCALE GENOMIC DNA]</scope>
    <source>
        <strain evidence="3">Wuxi-XJTLU</strain>
    </source>
</reference>
<dbReference type="CDD" id="cd07987">
    <property type="entry name" value="LPLAT_MGAT-like"/>
    <property type="match status" value="1"/>
</dbReference>
<dbReference type="EMBL" id="MNPL01006662">
    <property type="protein sequence ID" value="OQR75222.1"/>
    <property type="molecule type" value="Genomic_DNA"/>
</dbReference>
<dbReference type="SUPFAM" id="SSF69593">
    <property type="entry name" value="Glycerol-3-phosphate (1)-acyltransferase"/>
    <property type="match status" value="1"/>
</dbReference>
<comment type="caution">
    <text evidence="3">The sequence shown here is derived from an EMBL/GenBank/DDBJ whole genome shotgun (WGS) entry which is preliminary data.</text>
</comment>
<dbReference type="PANTHER" id="PTHR22753:SF14">
    <property type="entry name" value="MONOACYLGLYCEROL_DIACYLGLYCEROL O-ACYLTRANSFERASE"/>
    <property type="match status" value="1"/>
</dbReference>
<dbReference type="FunCoup" id="A0A1V9XPA5">
    <property type="interactions" value="1511"/>
</dbReference>
<organism evidence="3 4">
    <name type="scientific">Tropilaelaps mercedesae</name>
    <dbReference type="NCBI Taxonomy" id="418985"/>
    <lineage>
        <taxon>Eukaryota</taxon>
        <taxon>Metazoa</taxon>
        <taxon>Ecdysozoa</taxon>
        <taxon>Arthropoda</taxon>
        <taxon>Chelicerata</taxon>
        <taxon>Arachnida</taxon>
        <taxon>Acari</taxon>
        <taxon>Parasitiformes</taxon>
        <taxon>Mesostigmata</taxon>
        <taxon>Gamasina</taxon>
        <taxon>Dermanyssoidea</taxon>
        <taxon>Laelapidae</taxon>
        <taxon>Tropilaelaps</taxon>
    </lineage>
</organism>
<sequence length="374" mass="43073">MEHETSTVPPLTQSTSLYATFSTLLDLEYWSWIWWLFKPVLITFLLPGMIYLLLYISIIILYFYQFRHKIRQDVQQDLWHGARTLLALLWWGHARIYHGYEISGLENIPPAGPALLIYYHGAIPIDYYYLLSGIYLYKQRLLWGVGDRFLQKLPGFHILMEVFKITPGSIPSCVETLNNGNLLGISPGGVFEALFGTHKYQLLWRKRIGFAKVALEAKVPIIPVFTQNLREAFRTFPYPMSFFLKVYELTKLPLVPLYGGFPVKLRTIIGKPIFFDPTLTAEKLAEKTKVSIEDLIMQHQRIPGSILTGIIDRFDWVPSLLAQRAKRKTPDGDNAETNVNRGHGVRTNSYEVSIELIGDSLWSLQLPSFVKIKY</sequence>